<dbReference type="Proteomes" id="UP000234681">
    <property type="component" value="Chromosome 4"/>
</dbReference>
<reference evidence="1 2" key="1">
    <citation type="submission" date="2005-09" db="EMBL/GenBank/DDBJ databases">
        <authorList>
            <person name="Mural R.J."/>
            <person name="Li P.W."/>
            <person name="Adams M.D."/>
            <person name="Amanatides P.G."/>
            <person name="Baden-Tillson H."/>
            <person name="Barnstead M."/>
            <person name="Chin S.H."/>
            <person name="Dew I."/>
            <person name="Evans C.A."/>
            <person name="Ferriera S."/>
            <person name="Flanigan M."/>
            <person name="Fosler C."/>
            <person name="Glodek A."/>
            <person name="Gu Z."/>
            <person name="Holt R.A."/>
            <person name="Jennings D."/>
            <person name="Kraft C.L."/>
            <person name="Lu F."/>
            <person name="Nguyen T."/>
            <person name="Nusskern D.R."/>
            <person name="Pfannkoch C.M."/>
            <person name="Sitter C."/>
            <person name="Sutton G.G."/>
            <person name="Venter J.C."/>
            <person name="Wang Z."/>
            <person name="Woodage T."/>
            <person name="Zheng X.H."/>
            <person name="Zhong F."/>
        </authorList>
    </citation>
    <scope>NUCLEOTIDE SEQUENCE [LARGE SCALE GENOMIC DNA]</scope>
    <source>
        <strain>BN</strain>
        <strain evidence="2">Sprague-Dawley</strain>
    </source>
</reference>
<evidence type="ECO:0000313" key="2">
    <source>
        <dbReference type="Proteomes" id="UP000234681"/>
    </source>
</evidence>
<protein>
    <submittedName>
        <fullName evidence="1">RCG29558</fullName>
    </submittedName>
</protein>
<gene>
    <name evidence="1" type="ORF">rCG_29558</name>
</gene>
<name>A6IN03_RAT</name>
<evidence type="ECO:0000313" key="1">
    <source>
        <dbReference type="EMBL" id="EDM01436.1"/>
    </source>
</evidence>
<organism evidence="1 2">
    <name type="scientific">Rattus norvegicus</name>
    <name type="common">Rat</name>
    <dbReference type="NCBI Taxonomy" id="10116"/>
    <lineage>
        <taxon>Eukaryota</taxon>
        <taxon>Metazoa</taxon>
        <taxon>Chordata</taxon>
        <taxon>Craniata</taxon>
        <taxon>Vertebrata</taxon>
        <taxon>Euteleostomi</taxon>
        <taxon>Mammalia</taxon>
        <taxon>Eutheria</taxon>
        <taxon>Euarchontoglires</taxon>
        <taxon>Glires</taxon>
        <taxon>Rodentia</taxon>
        <taxon>Myomorpha</taxon>
        <taxon>Muroidea</taxon>
        <taxon>Muridae</taxon>
        <taxon>Murinae</taxon>
        <taxon>Rattus</taxon>
    </lineage>
</organism>
<feature type="non-terminal residue" evidence="1">
    <location>
        <position position="26"/>
    </location>
</feature>
<dbReference type="AlphaFoldDB" id="A6IN03"/>
<sequence length="26" mass="2913">MWLSIPLPQLPRTRYGCSLGIVRPAS</sequence>
<proteinExistence type="predicted"/>
<accession>A6IN03</accession>
<dbReference type="EMBL" id="CH473964">
    <property type="protein sequence ID" value="EDM01436.1"/>
    <property type="molecule type" value="Genomic_DNA"/>
</dbReference>